<reference evidence="1 2" key="1">
    <citation type="journal article" date="2018" name="Int. J. Syst. Evol. Microbiol.">
        <title>Adhaeribacter swui sp. nov., isolated from wet mud.</title>
        <authorList>
            <person name="Kim D.U."/>
            <person name="Kim K.W."/>
            <person name="Kang M.S."/>
            <person name="Kim J.Y."/>
            <person name="Jang J.H."/>
            <person name="Kim M.K."/>
        </authorList>
    </citation>
    <scope>NUCLEOTIDE SEQUENCE [LARGE SCALE GENOMIC DNA]</scope>
    <source>
        <strain evidence="1 2">KCTC 52873</strain>
        <plasmid evidence="1">unnamed2</plasmid>
    </source>
</reference>
<evidence type="ECO:0000313" key="1">
    <source>
        <dbReference type="EMBL" id="QNF31380.1"/>
    </source>
</evidence>
<name>A0A7G7G2J6_9BACT</name>
<sequence>MKIDRIDDTIILEVNKEIYTLDTLYKCFYWYGANFEVNIINYSAEAFQVILKPMHVAMDFEEVVTKVKRDLVDFKLRDIVTKETQSIRELVIAKAFAYYEVDDTPQSELSDPVGFNPQSI</sequence>
<dbReference type="KEGG" id="aswu:HUW51_01075"/>
<proteinExistence type="predicted"/>
<dbReference type="AlphaFoldDB" id="A0A7G7G2J6"/>
<geneLocation type="plasmid" evidence="1 2">
    <name>unnamed2</name>
</geneLocation>
<protein>
    <submittedName>
        <fullName evidence="1">His-Xaa-Ser system protein HxsD</fullName>
    </submittedName>
</protein>
<accession>A0A7G7G2J6</accession>
<evidence type="ECO:0000313" key="2">
    <source>
        <dbReference type="Proteomes" id="UP000515237"/>
    </source>
</evidence>
<dbReference type="InterPro" id="IPR023974">
    <property type="entry name" value="HxsD"/>
</dbReference>
<dbReference type="EMBL" id="CP055155">
    <property type="protein sequence ID" value="QNF31380.1"/>
    <property type="molecule type" value="Genomic_DNA"/>
</dbReference>
<dbReference type="RefSeq" id="WP_185269946.1">
    <property type="nucleotide sequence ID" value="NZ_CP055155.1"/>
</dbReference>
<keyword evidence="1" id="KW-0614">Plasmid</keyword>
<dbReference type="Proteomes" id="UP000515237">
    <property type="component" value="Plasmid unnamed2"/>
</dbReference>
<keyword evidence="2" id="KW-1185">Reference proteome</keyword>
<dbReference type="NCBIfam" id="TIGR03976">
    <property type="entry name" value="chp_LLNDYxLRE"/>
    <property type="match status" value="1"/>
</dbReference>
<organism evidence="1 2">
    <name type="scientific">Adhaeribacter swui</name>
    <dbReference type="NCBI Taxonomy" id="2086471"/>
    <lineage>
        <taxon>Bacteria</taxon>
        <taxon>Pseudomonadati</taxon>
        <taxon>Bacteroidota</taxon>
        <taxon>Cytophagia</taxon>
        <taxon>Cytophagales</taxon>
        <taxon>Hymenobacteraceae</taxon>
        <taxon>Adhaeribacter</taxon>
    </lineage>
</organism>
<gene>
    <name evidence="1" type="primary">hxsD</name>
    <name evidence="1" type="ORF">HUW51_01075</name>
</gene>